<comment type="caution">
    <text evidence="3">The sequence shown here is derived from an EMBL/GenBank/DDBJ whole genome shotgun (WGS) entry which is preliminary data.</text>
</comment>
<feature type="domain" description="Lantibiotic dehydratase N-terminal" evidence="1">
    <location>
        <begin position="49"/>
        <end position="686"/>
    </location>
</feature>
<reference evidence="3 4" key="1">
    <citation type="journal article" date="2019" name="Int. J. Syst. Evol. Microbiol.">
        <title>The Global Catalogue of Microorganisms (GCM) 10K type strain sequencing project: providing services to taxonomists for standard genome sequencing and annotation.</title>
        <authorList>
            <consortium name="The Broad Institute Genomics Platform"/>
            <consortium name="The Broad Institute Genome Sequencing Center for Infectious Disease"/>
            <person name="Wu L."/>
            <person name="Ma J."/>
        </authorList>
    </citation>
    <scope>NUCLEOTIDE SEQUENCE [LARGE SCALE GENOMIC DNA]</scope>
    <source>
        <strain evidence="3 4">JCM 13929</strain>
    </source>
</reference>
<dbReference type="NCBIfam" id="TIGR03891">
    <property type="entry name" value="thiopep_ocin"/>
    <property type="match status" value="1"/>
</dbReference>
<gene>
    <name evidence="3" type="ORF">GCM10009733_092280</name>
</gene>
<evidence type="ECO:0000259" key="2">
    <source>
        <dbReference type="Pfam" id="PF14028"/>
    </source>
</evidence>
<name>A0ABN2H2Y9_9ACTN</name>
<dbReference type="Pfam" id="PF04738">
    <property type="entry name" value="Lant_dehydr_N"/>
    <property type="match status" value="1"/>
</dbReference>
<evidence type="ECO:0000259" key="1">
    <source>
        <dbReference type="Pfam" id="PF04738"/>
    </source>
</evidence>
<evidence type="ECO:0000313" key="4">
    <source>
        <dbReference type="Proteomes" id="UP001500064"/>
    </source>
</evidence>
<feature type="domain" description="Thiopeptide-type bacteriocin biosynthesis" evidence="2">
    <location>
        <begin position="749"/>
        <end position="1001"/>
    </location>
</feature>
<dbReference type="Pfam" id="PF14028">
    <property type="entry name" value="Lant_dehydr_C"/>
    <property type="match status" value="1"/>
</dbReference>
<dbReference type="InterPro" id="IPR023809">
    <property type="entry name" value="Thiopep_bacteriocin_synth_dom"/>
</dbReference>
<dbReference type="RefSeq" id="WP_346113346.1">
    <property type="nucleotide sequence ID" value="NZ_BAAAMU010000123.1"/>
</dbReference>
<organism evidence="3 4">
    <name type="scientific">Nonomuraea maheshkhaliensis</name>
    <dbReference type="NCBI Taxonomy" id="419590"/>
    <lineage>
        <taxon>Bacteria</taxon>
        <taxon>Bacillati</taxon>
        <taxon>Actinomycetota</taxon>
        <taxon>Actinomycetes</taxon>
        <taxon>Streptosporangiales</taxon>
        <taxon>Streptosporangiaceae</taxon>
        <taxon>Nonomuraea</taxon>
    </lineage>
</organism>
<keyword evidence="4" id="KW-1185">Reference proteome</keyword>
<protein>
    <submittedName>
        <fullName evidence="3">Lantibiotic dehydratase</fullName>
    </submittedName>
</protein>
<proteinExistence type="predicted"/>
<evidence type="ECO:0000313" key="3">
    <source>
        <dbReference type="EMBL" id="GAA1681087.1"/>
    </source>
</evidence>
<accession>A0ABN2H2Y9</accession>
<dbReference type="Proteomes" id="UP001500064">
    <property type="component" value="Unassembled WGS sequence"/>
</dbReference>
<sequence>MRSALFFRPSGPVLGRVSTFPDGLELPDHLDDPDAPAEIDRRWLAEIWARPNVRAALRLASPSLSGRLDIVTREGASTEQLRRLTLTVASYLVRWQRRPVPFGLFAGIAPVQVGHTVTPCFGSGHRVLIRADGQWLAMLVDRLERRPELLAGLRVMVNNLCFVRGDRAIVPGRSSAGQPGPLTETSIRCTRPVQLALKAANVPVPFGCLAEQLQAAFPAATLGTITTLLADLVAQGFLLTSLRPPSTVVDGLPYVIDHLHAAGNDLPDIADLRRDLEGIQHRLSRPSAGDPPAHADIADRMISICGGIDTVLAADTAVDGQISLPRTVLDEAAAAASVLLRLTTRPFGPEIWRDYHLAFRARYGPGALVPVRDLIADSGLGLPAGFLGAARDRPLRPLSDRDSTLLQLIQQATIEGRSEITLTKRLIRELTIGDPAEMVVPHRAELPFQVEAESADAVARGAFTLWVTGAPRTSSSMAGRFAHLLPERERDLLAASFASGGDTVEAQLSFPPRRRHNENVVRVPLILPTMISLGEYPAPGTAAISVDDLAVTADATQMYLIQISTGRRVMPWALHALEASVHTPPLARFLAGVPRARHAVYGLFDWGAARKLPHLPRLRYGRTVLAPARWILNASDLGTPRDSTQVWNKRLEAWRERWRAPSQVVLYQEETRLPLDLDSPLDRILLRTRLDRAGQVELREDPHGGWTGQSCEFLATLTAAPVTHRPVVAPAVMERPVAMLMPGSGDLLHAQLHGHLARYDEILTGHLPRLLQSLDLERWWFRRHRDTLRPDSLQQLWLYLQLSAPGQYGAATAHLADFATNLQGQGLLARLVLAPYQPQTGRYGPGTAMTAAHQVAAADSAAALAQIAMAARSGVPGQAITAASMADLAAGLAPTSEDGHRWLVNQLDRAYGERDRALRNTTLLLADSAEDHKALCDHPGGAAVAAAWAVRRAALSEYRAQLVRHHRLPITVLRSLLHDHHVRSIGVDPGIEAVTNRLARAAAMRLLVLAERITR</sequence>
<dbReference type="InterPro" id="IPR006827">
    <property type="entry name" value="Lant_deHydtase_N"/>
</dbReference>
<dbReference type="EMBL" id="BAAAMU010000123">
    <property type="protein sequence ID" value="GAA1681087.1"/>
    <property type="molecule type" value="Genomic_DNA"/>
</dbReference>